<evidence type="ECO:0000313" key="3">
    <source>
        <dbReference type="Proteomes" id="UP001148786"/>
    </source>
</evidence>
<dbReference type="AlphaFoldDB" id="A0A9W8JU58"/>
<dbReference type="InterPro" id="IPR002575">
    <property type="entry name" value="Aminoglycoside_PTrfase"/>
</dbReference>
<dbReference type="EMBL" id="JANKHO010001329">
    <property type="protein sequence ID" value="KAJ3502110.1"/>
    <property type="molecule type" value="Genomic_DNA"/>
</dbReference>
<comment type="caution">
    <text evidence="2">The sequence shown here is derived from an EMBL/GenBank/DDBJ whole genome shotgun (WGS) entry which is preliminary data.</text>
</comment>
<protein>
    <recommendedName>
        <fullName evidence="1">Aminoglycoside phosphotransferase domain-containing protein</fullName>
    </recommendedName>
</protein>
<dbReference type="InterPro" id="IPR051035">
    <property type="entry name" value="Mito_inheritance_9"/>
</dbReference>
<dbReference type="SUPFAM" id="SSF56112">
    <property type="entry name" value="Protein kinase-like (PK-like)"/>
    <property type="match status" value="1"/>
</dbReference>
<dbReference type="Proteomes" id="UP001148786">
    <property type="component" value="Unassembled WGS sequence"/>
</dbReference>
<accession>A0A9W8JU58</accession>
<evidence type="ECO:0000313" key="2">
    <source>
        <dbReference type="EMBL" id="KAJ3502110.1"/>
    </source>
</evidence>
<dbReference type="PANTHER" id="PTHR36091">
    <property type="entry name" value="ALTERED INHERITANCE OF MITOCHONDRIA PROTEIN 9, MITOCHONDRIAL"/>
    <property type="match status" value="1"/>
</dbReference>
<reference evidence="2" key="1">
    <citation type="submission" date="2022-07" db="EMBL/GenBank/DDBJ databases">
        <title>Genome Sequence of Agrocybe chaxingu.</title>
        <authorList>
            <person name="Buettner E."/>
        </authorList>
    </citation>
    <scope>NUCLEOTIDE SEQUENCE</scope>
    <source>
        <strain evidence="2">MP-N11</strain>
    </source>
</reference>
<feature type="domain" description="Aminoglycoside phosphotransferase" evidence="1">
    <location>
        <begin position="237"/>
        <end position="283"/>
    </location>
</feature>
<evidence type="ECO:0000259" key="1">
    <source>
        <dbReference type="Pfam" id="PF01636"/>
    </source>
</evidence>
<organism evidence="2 3">
    <name type="scientific">Agrocybe chaxingu</name>
    <dbReference type="NCBI Taxonomy" id="84603"/>
    <lineage>
        <taxon>Eukaryota</taxon>
        <taxon>Fungi</taxon>
        <taxon>Dikarya</taxon>
        <taxon>Basidiomycota</taxon>
        <taxon>Agaricomycotina</taxon>
        <taxon>Agaricomycetes</taxon>
        <taxon>Agaricomycetidae</taxon>
        <taxon>Agaricales</taxon>
        <taxon>Agaricineae</taxon>
        <taxon>Strophariaceae</taxon>
        <taxon>Agrocybe</taxon>
    </lineage>
</organism>
<name>A0A9W8JU58_9AGAR</name>
<keyword evidence="3" id="KW-1185">Reference proteome</keyword>
<proteinExistence type="predicted"/>
<sequence length="506" mass="56558">MAVQAAGAQVCTSLKKIQDGTMNRVFSLKFDNDVDLIAKIPFPIAGPRHFCTASEVATLDYLRSEHGIPVPNVRAWCSTADSTPVGAEYILYDRIPGVPLHDHNRTEAPILKDPYVQVLPAVRRIESRLASTHFSQIGSIYYKEDMPDSLRDRPLYAPHISPTANSARFCIGPTVDREFWRAGRASLDINKGPWSNVHSYMFALAACARASIDELRTDPSMQKDYHDVVTDYETLVPHIAPQDSQYILWHPDLHASNIIVTQSTDPCTLRGIIDWQGACVAPYYTQLDPPPAFTAEEHPLVDSSKDDGPELAVQLDTLTDPEQQRLARLALRRAWHAHLHQILVSSEDPELAHDLYEPMGVMAKRIMTRPATLITRGFEEGLDLIRHSFLMSRGVWGLAVGVDKGGVPITPFPLHISDEEEKRITKELALRRHEASAADEVLERLGVPLDGEGIVDVQDYEQGKREVEDSRRALLDKAVSQEEKDHLVETWPLQDGKVSLTAESCH</sequence>
<dbReference type="PANTHER" id="PTHR36091:SF2">
    <property type="entry name" value="AMINOGLYCOSIDE PHOSPHOTRANSFERASE DOMAIN-CONTAINING PROTEIN"/>
    <property type="match status" value="1"/>
</dbReference>
<dbReference type="GO" id="GO:0005739">
    <property type="term" value="C:mitochondrion"/>
    <property type="evidence" value="ECO:0007669"/>
    <property type="project" value="TreeGrafter"/>
</dbReference>
<gene>
    <name evidence="2" type="ORF">NLJ89_g9035</name>
</gene>
<dbReference type="Pfam" id="PF01636">
    <property type="entry name" value="APH"/>
    <property type="match status" value="1"/>
</dbReference>
<dbReference type="InterPro" id="IPR011009">
    <property type="entry name" value="Kinase-like_dom_sf"/>
</dbReference>
<dbReference type="OrthoDB" id="2831558at2759"/>